<dbReference type="RefSeq" id="XP_018474091.2">
    <property type="nucleotide sequence ID" value="XM_018618589.2"/>
</dbReference>
<dbReference type="Proteomes" id="UP000504610">
    <property type="component" value="Chromosome 9"/>
</dbReference>
<dbReference type="GO" id="GO:0006508">
    <property type="term" value="P:proteolysis"/>
    <property type="evidence" value="ECO:0007669"/>
    <property type="project" value="UniProtKB-KW"/>
</dbReference>
<feature type="compositionally biased region" description="Basic residues" evidence="4">
    <location>
        <begin position="41"/>
        <end position="51"/>
    </location>
</feature>
<feature type="compositionally biased region" description="Acidic residues" evidence="4">
    <location>
        <begin position="518"/>
        <end position="530"/>
    </location>
</feature>
<dbReference type="Gene3D" id="3.40.395.10">
    <property type="entry name" value="Adenoviral Proteinase, Chain A"/>
    <property type="match status" value="1"/>
</dbReference>
<dbReference type="Pfam" id="PF02902">
    <property type="entry name" value="Peptidase_C48"/>
    <property type="match status" value="1"/>
</dbReference>
<dbReference type="PANTHER" id="PTHR48449:SF1">
    <property type="entry name" value="DUF1985 DOMAIN-CONTAINING PROTEIN"/>
    <property type="match status" value="1"/>
</dbReference>
<sequence length="1110" mass="122491">MRRSGRLSLSGAKSLPDREEQSPQRRPNETSDGDNSVPIPRKTKMPRRRAGKEHVQDEGRADGGPDEFLPPRLFETDRFPSRRLNNYSVLGYLLVVRDALKGTPDLDRLLRSCFGPLFKIPVRRCSYSSVMIHAMLVRQVVTKKRYELWPVFGGNPTRFSLVEFGAVTGLPCGEFQRGYVVDSEPKYKEEDYALWDYLFDGKRDITIAEVAKMVAQDLTIKRARKFRLCLILIVDGVLCASTSPVCPKMKHVKLLEDLTKFLEFPWGREAFFWTISTMIPPKMVAGVCDDPEGDFCASLRQQTKKMAGFPLALQLVVYEAIPQLVSRLRGTDEEKLIDCLNLPQHKGLKLWDVLEAEHHPELIVQPMMEEPSDVPDGWGCWDDEIFDRTVKHMCGRITVGDKFGKFVWRGGDGKEDLLDHEGAKAAKKRKREAAKPDPARGPALKQRRVSGYFRKPVLVDEEVVGKLVKRVEVLEKTVAWLKLKLCRRRRVGLTPSKELLRSVKLVKRKKRETPVVSEDCEEFEEGEEEEGKGLFIESDDRDEDVKDVDGGSDGDGSNKEDGDGSNREDVVQGAVANVMEVGDGLNKEDVEEDVVVECMEVDGKKCVVGASEFCVGLESESVEKSLTDDGDDIPENKGDEGVGMTLGGDVLPSDVSKEVLESVVGGMYGDDEGGKVGEEDGADSSVEVNPDGHDRVTAFGDVPDGGLEETKMGDLGGACSEEACDGLDKLIGGIIKESLILEGGGTEDADVVESMEGPIDMGDTGVKGVEDMCLRGEVVGGLATTVVDEDGATLPTLMDTVTKVVTVLTDSPTSVASSKHKPVEAEASLASLLLGKEPFSLANILPGRVDPDFDYFENVLLADPKVIHLGAGGHDLDNQFFLDLASPQKWVSSKHMEVLMEYVAKRHAETFRARRVMFVAPWFMEQLAAKAETFDTSKYKGRVFSDRKISGYLTKKGQKLGIDVDEVYAPMLWAKNHWVGLRISLTGWSVLVYDSDRSLREQDVAMSLVSPIAKMLPYVVRKVCGADALDGRGLEPFSVGFLANGYQNARSGDCGPVCVKFMELAGTGVEEPGAEDLTDLLVDVFRKQWAMDVYKDLVVPLYLVGAESDQ</sequence>
<evidence type="ECO:0000256" key="2">
    <source>
        <dbReference type="ARBA" id="ARBA00022670"/>
    </source>
</evidence>
<keyword evidence="2" id="KW-0645">Protease</keyword>
<comment type="similarity">
    <text evidence="1">Belongs to the peptidase C48 family.</text>
</comment>
<dbReference type="InterPro" id="IPR003653">
    <property type="entry name" value="Peptidase_C48_C"/>
</dbReference>
<feature type="region of interest" description="Disordered" evidence="4">
    <location>
        <begin position="625"/>
        <end position="651"/>
    </location>
</feature>
<feature type="region of interest" description="Disordered" evidence="4">
    <location>
        <begin position="422"/>
        <end position="445"/>
    </location>
</feature>
<dbReference type="GeneID" id="108845368"/>
<dbReference type="OrthoDB" id="1114153at2759"/>
<feature type="region of interest" description="Disordered" evidence="4">
    <location>
        <begin position="667"/>
        <end position="687"/>
    </location>
</feature>
<feature type="domain" description="Ubiquitin-like protease family profile" evidence="5">
    <location>
        <begin position="874"/>
        <end position="1065"/>
    </location>
</feature>
<evidence type="ECO:0000313" key="6">
    <source>
        <dbReference type="Proteomes" id="UP000504610"/>
    </source>
</evidence>
<dbReference type="InterPro" id="IPR015410">
    <property type="entry name" value="DUF1985"/>
</dbReference>
<dbReference type="PANTHER" id="PTHR48449">
    <property type="entry name" value="DUF1985 DOMAIN-CONTAINING PROTEIN"/>
    <property type="match status" value="1"/>
</dbReference>
<reference evidence="6" key="1">
    <citation type="journal article" date="2019" name="Database">
        <title>The radish genome database (RadishGD): an integrated information resource for radish genomics.</title>
        <authorList>
            <person name="Yu H.J."/>
            <person name="Baek S."/>
            <person name="Lee Y.J."/>
            <person name="Cho A."/>
            <person name="Mun J.H."/>
        </authorList>
    </citation>
    <scope>NUCLEOTIDE SEQUENCE [LARGE SCALE GENOMIC DNA]</scope>
    <source>
        <strain evidence="6">cv. WK10039</strain>
    </source>
</reference>
<dbReference type="GO" id="GO:0008234">
    <property type="term" value="F:cysteine-type peptidase activity"/>
    <property type="evidence" value="ECO:0007669"/>
    <property type="project" value="InterPro"/>
</dbReference>
<keyword evidence="6" id="KW-1185">Reference proteome</keyword>
<dbReference type="PROSITE" id="PS50600">
    <property type="entry name" value="ULP_PROTEASE"/>
    <property type="match status" value="1"/>
</dbReference>
<dbReference type="KEGG" id="rsz:108845368"/>
<evidence type="ECO:0000256" key="1">
    <source>
        <dbReference type="ARBA" id="ARBA00005234"/>
    </source>
</evidence>
<dbReference type="SUPFAM" id="SSF54001">
    <property type="entry name" value="Cysteine proteinases"/>
    <property type="match status" value="1"/>
</dbReference>
<feature type="compositionally biased region" description="Basic and acidic residues" evidence="4">
    <location>
        <begin position="15"/>
        <end position="29"/>
    </location>
</feature>
<reference evidence="7" key="2">
    <citation type="submission" date="2025-08" db="UniProtKB">
        <authorList>
            <consortium name="RefSeq"/>
        </authorList>
    </citation>
    <scope>IDENTIFICATION</scope>
    <source>
        <tissue evidence="7">Leaf</tissue>
    </source>
</reference>
<protein>
    <submittedName>
        <fullName evidence="7">Uncharacterized protein LOC108845368</fullName>
    </submittedName>
</protein>
<feature type="compositionally biased region" description="Basic and acidic residues" evidence="4">
    <location>
        <begin position="52"/>
        <end position="63"/>
    </location>
</feature>
<proteinExistence type="inferred from homology"/>
<dbReference type="Pfam" id="PF09331">
    <property type="entry name" value="DUF1985"/>
    <property type="match status" value="1"/>
</dbReference>
<accession>A0A6J0MRB4</accession>
<evidence type="ECO:0000259" key="5">
    <source>
        <dbReference type="PROSITE" id="PS50600"/>
    </source>
</evidence>
<organism evidence="6 7">
    <name type="scientific">Raphanus sativus</name>
    <name type="common">Radish</name>
    <name type="synonym">Raphanus raphanistrum var. sativus</name>
    <dbReference type="NCBI Taxonomy" id="3726"/>
    <lineage>
        <taxon>Eukaryota</taxon>
        <taxon>Viridiplantae</taxon>
        <taxon>Streptophyta</taxon>
        <taxon>Embryophyta</taxon>
        <taxon>Tracheophyta</taxon>
        <taxon>Spermatophyta</taxon>
        <taxon>Magnoliopsida</taxon>
        <taxon>eudicotyledons</taxon>
        <taxon>Gunneridae</taxon>
        <taxon>Pentapetalae</taxon>
        <taxon>rosids</taxon>
        <taxon>malvids</taxon>
        <taxon>Brassicales</taxon>
        <taxon>Brassicaceae</taxon>
        <taxon>Brassiceae</taxon>
        <taxon>Raphanus</taxon>
    </lineage>
</organism>
<dbReference type="InterPro" id="IPR038765">
    <property type="entry name" value="Papain-like_cys_pep_sf"/>
</dbReference>
<name>A0A6J0MRB4_RAPSA</name>
<feature type="region of interest" description="Disordered" evidence="4">
    <location>
        <begin position="1"/>
        <end position="73"/>
    </location>
</feature>
<evidence type="ECO:0000256" key="3">
    <source>
        <dbReference type="ARBA" id="ARBA00022801"/>
    </source>
</evidence>
<evidence type="ECO:0000313" key="7">
    <source>
        <dbReference type="RefSeq" id="XP_018474091.2"/>
    </source>
</evidence>
<keyword evidence="3" id="KW-0378">Hydrolase</keyword>
<feature type="region of interest" description="Disordered" evidence="4">
    <location>
        <begin position="517"/>
        <end position="567"/>
    </location>
</feature>
<feature type="compositionally biased region" description="Basic and acidic residues" evidence="4">
    <location>
        <begin position="556"/>
        <end position="567"/>
    </location>
</feature>
<gene>
    <name evidence="7" type="primary">LOC108845368</name>
</gene>
<evidence type="ECO:0000256" key="4">
    <source>
        <dbReference type="SAM" id="MobiDB-lite"/>
    </source>
</evidence>
<dbReference type="AlphaFoldDB" id="A0A6J0MRB4"/>